<gene>
    <name evidence="2" type="ORF">OCK74_00480</name>
</gene>
<feature type="transmembrane region" description="Helical" evidence="1">
    <location>
        <begin position="14"/>
        <end position="33"/>
    </location>
</feature>
<proteinExistence type="predicted"/>
<feature type="transmembrane region" description="Helical" evidence="1">
    <location>
        <begin position="127"/>
        <end position="149"/>
    </location>
</feature>
<evidence type="ECO:0000256" key="1">
    <source>
        <dbReference type="SAM" id="Phobius"/>
    </source>
</evidence>
<evidence type="ECO:0000313" key="3">
    <source>
        <dbReference type="Proteomes" id="UP001155483"/>
    </source>
</evidence>
<dbReference type="RefSeq" id="WP_279295010.1">
    <property type="nucleotide sequence ID" value="NZ_JAOTIF010000001.1"/>
</dbReference>
<dbReference type="AlphaFoldDB" id="A0A9X2XTV3"/>
<keyword evidence="3" id="KW-1185">Reference proteome</keyword>
<organism evidence="2 3">
    <name type="scientific">Paraflavisolibacter caeni</name>
    <dbReference type="NCBI Taxonomy" id="2982496"/>
    <lineage>
        <taxon>Bacteria</taxon>
        <taxon>Pseudomonadati</taxon>
        <taxon>Bacteroidota</taxon>
        <taxon>Chitinophagia</taxon>
        <taxon>Chitinophagales</taxon>
        <taxon>Chitinophagaceae</taxon>
        <taxon>Paraflavisolibacter</taxon>
    </lineage>
</organism>
<sequence length="159" mass="17362">MAFTFTRLIETNPMLLKVLTVVGLASFEFYAAIPAGFAFHLSPLAIFLSSVSGSLLGLILTAFLGDRLRLYFSKKKELKENKPRNSLIDKIWRKYGVIGVGILGTLTVGAPASVAVGLGLNGSVRKLMIWCSIGILNRCLLFTVIAHLGNNLFGNNLFW</sequence>
<keyword evidence="1" id="KW-0472">Membrane</keyword>
<reference evidence="2" key="2">
    <citation type="submission" date="2023-04" db="EMBL/GenBank/DDBJ databases">
        <title>Paracnuella aquatica gen. nov., sp. nov., a member of the family Chitinophagaceae isolated from a hot spring.</title>
        <authorList>
            <person name="Wang C."/>
        </authorList>
    </citation>
    <scope>NUCLEOTIDE SEQUENCE</scope>
    <source>
        <strain evidence="2">LB-8</strain>
    </source>
</reference>
<feature type="transmembrane region" description="Helical" evidence="1">
    <location>
        <begin position="95"/>
        <end position="120"/>
    </location>
</feature>
<name>A0A9X2XTV3_9BACT</name>
<dbReference type="EMBL" id="JAOTIF010000001">
    <property type="protein sequence ID" value="MCU7547563.1"/>
    <property type="molecule type" value="Genomic_DNA"/>
</dbReference>
<comment type="caution">
    <text evidence="2">The sequence shown here is derived from an EMBL/GenBank/DDBJ whole genome shotgun (WGS) entry which is preliminary data.</text>
</comment>
<keyword evidence="1" id="KW-1133">Transmembrane helix</keyword>
<reference evidence="2" key="1">
    <citation type="submission" date="2022-09" db="EMBL/GenBank/DDBJ databases">
        <authorList>
            <person name="Yuan C."/>
            <person name="Ke Z."/>
        </authorList>
    </citation>
    <scope>NUCLEOTIDE SEQUENCE</scope>
    <source>
        <strain evidence="2">LB-8</strain>
    </source>
</reference>
<evidence type="ECO:0000313" key="2">
    <source>
        <dbReference type="EMBL" id="MCU7547563.1"/>
    </source>
</evidence>
<feature type="transmembrane region" description="Helical" evidence="1">
    <location>
        <begin position="45"/>
        <end position="65"/>
    </location>
</feature>
<keyword evidence="1" id="KW-0812">Transmembrane</keyword>
<protein>
    <recommendedName>
        <fullName evidence="4">Small multi-drug export protein</fullName>
    </recommendedName>
</protein>
<evidence type="ECO:0008006" key="4">
    <source>
        <dbReference type="Google" id="ProtNLM"/>
    </source>
</evidence>
<dbReference type="Proteomes" id="UP001155483">
    <property type="component" value="Unassembled WGS sequence"/>
</dbReference>
<accession>A0A9X2XTV3</accession>